<accession>A0AAD5W559</accession>
<dbReference type="Proteomes" id="UP001213000">
    <property type="component" value="Unassembled WGS sequence"/>
</dbReference>
<gene>
    <name evidence="1" type="ORF">NP233_g1881</name>
</gene>
<comment type="caution">
    <text evidence="1">The sequence shown here is derived from an EMBL/GenBank/DDBJ whole genome shotgun (WGS) entry which is preliminary data.</text>
</comment>
<sequence>MSITLDKRLDGSVDRVPHVWTAHVHAGATITCPSHLVAKIYDPVFFDDDETRYDDPFYRRDHSISSEVEAYRRLVPLQGTKVPRFYGHFAAMVPDQDSRTVFILLLEEVPGRDLRAIVPPDEAKKVCSKHKEAIVDVALRLFFDVRAYGVDQQDMVSRNIILRPQKHVSASPTQFCDTERCLVALDVDCSDLDMVMVDFEIVDFKEPDPSFSEQAEQRTKIEKIKPTYLRRWLQNGL</sequence>
<dbReference type="AlphaFoldDB" id="A0AAD5W559"/>
<evidence type="ECO:0008006" key="3">
    <source>
        <dbReference type="Google" id="ProtNLM"/>
    </source>
</evidence>
<dbReference type="EMBL" id="JANIEX010000074">
    <property type="protein sequence ID" value="KAJ3574263.1"/>
    <property type="molecule type" value="Genomic_DNA"/>
</dbReference>
<evidence type="ECO:0000313" key="1">
    <source>
        <dbReference type="EMBL" id="KAJ3574263.1"/>
    </source>
</evidence>
<organism evidence="1 2">
    <name type="scientific">Leucocoprinus birnbaumii</name>
    <dbReference type="NCBI Taxonomy" id="56174"/>
    <lineage>
        <taxon>Eukaryota</taxon>
        <taxon>Fungi</taxon>
        <taxon>Dikarya</taxon>
        <taxon>Basidiomycota</taxon>
        <taxon>Agaricomycotina</taxon>
        <taxon>Agaricomycetes</taxon>
        <taxon>Agaricomycetidae</taxon>
        <taxon>Agaricales</taxon>
        <taxon>Agaricineae</taxon>
        <taxon>Agaricaceae</taxon>
        <taxon>Leucocoprinus</taxon>
    </lineage>
</organism>
<reference evidence="1" key="1">
    <citation type="submission" date="2022-07" db="EMBL/GenBank/DDBJ databases">
        <title>Genome Sequence of Leucocoprinus birnbaumii.</title>
        <authorList>
            <person name="Buettner E."/>
        </authorList>
    </citation>
    <scope>NUCLEOTIDE SEQUENCE</scope>
    <source>
        <strain evidence="1">VT141</strain>
    </source>
</reference>
<evidence type="ECO:0000313" key="2">
    <source>
        <dbReference type="Proteomes" id="UP001213000"/>
    </source>
</evidence>
<protein>
    <recommendedName>
        <fullName evidence="3">Protein kinase domain-containing protein</fullName>
    </recommendedName>
</protein>
<keyword evidence="2" id="KW-1185">Reference proteome</keyword>
<name>A0AAD5W559_9AGAR</name>
<proteinExistence type="predicted"/>